<dbReference type="HOGENOM" id="CLU_069356_12_1_9"/>
<dbReference type="AlphaFoldDB" id="M1LYZ1"/>
<dbReference type="InterPro" id="IPR009057">
    <property type="entry name" value="Homeodomain-like_sf"/>
</dbReference>
<dbReference type="PANTHER" id="PTHR43479">
    <property type="entry name" value="ACREF/ENVCD OPERON REPRESSOR-RELATED"/>
    <property type="match status" value="1"/>
</dbReference>
<feature type="DNA-binding region" description="H-T-H motif" evidence="2">
    <location>
        <begin position="34"/>
        <end position="53"/>
    </location>
</feature>
<dbReference type="GO" id="GO:0003677">
    <property type="term" value="F:DNA binding"/>
    <property type="evidence" value="ECO:0007669"/>
    <property type="project" value="UniProtKB-UniRule"/>
</dbReference>
<dbReference type="InterPro" id="IPR050624">
    <property type="entry name" value="HTH-type_Tx_Regulator"/>
</dbReference>
<proteinExistence type="predicted"/>
<reference evidence="4 5" key="1">
    <citation type="submission" date="2013-02" db="EMBL/GenBank/DDBJ databases">
        <title>Genome sequence of Clostridium saccharoperbutylacetonicum N1-4(HMT).</title>
        <authorList>
            <person name="Poehlein A."/>
            <person name="Daniel R."/>
        </authorList>
    </citation>
    <scope>NUCLEOTIDE SEQUENCE [LARGE SCALE GENOMIC DNA]</scope>
    <source>
        <strain evidence="5">N1-4(HMT)</strain>
    </source>
</reference>
<evidence type="ECO:0000259" key="3">
    <source>
        <dbReference type="PROSITE" id="PS50977"/>
    </source>
</evidence>
<dbReference type="PROSITE" id="PS50977">
    <property type="entry name" value="HTH_TETR_2"/>
    <property type="match status" value="1"/>
</dbReference>
<dbReference type="Pfam" id="PF00440">
    <property type="entry name" value="TetR_N"/>
    <property type="match status" value="1"/>
</dbReference>
<dbReference type="KEGG" id="csr:Cspa_c47670"/>
<dbReference type="RefSeq" id="WP_015394829.1">
    <property type="nucleotide sequence ID" value="NC_020291.1"/>
</dbReference>
<gene>
    <name evidence="4" type="ORF">Cspa_c47670</name>
</gene>
<accession>M1LYZ1</accession>
<dbReference type="eggNOG" id="COG1309">
    <property type="taxonomic scope" value="Bacteria"/>
</dbReference>
<evidence type="ECO:0000313" key="4">
    <source>
        <dbReference type="EMBL" id="AGF58520.1"/>
    </source>
</evidence>
<evidence type="ECO:0000313" key="5">
    <source>
        <dbReference type="Proteomes" id="UP000011728"/>
    </source>
</evidence>
<protein>
    <submittedName>
        <fullName evidence="4">Transcriptional regulator, TetR family</fullName>
    </submittedName>
</protein>
<dbReference type="EMBL" id="CP004121">
    <property type="protein sequence ID" value="AGF58520.1"/>
    <property type="molecule type" value="Genomic_DNA"/>
</dbReference>
<dbReference type="STRING" id="36745.CLSAP_45400"/>
<dbReference type="InterPro" id="IPR001647">
    <property type="entry name" value="HTH_TetR"/>
</dbReference>
<dbReference type="OrthoDB" id="9812134at2"/>
<dbReference type="SUPFAM" id="SSF46689">
    <property type="entry name" value="Homeodomain-like"/>
    <property type="match status" value="1"/>
</dbReference>
<evidence type="ECO:0000256" key="1">
    <source>
        <dbReference type="ARBA" id="ARBA00023125"/>
    </source>
</evidence>
<feature type="domain" description="HTH tetR-type" evidence="3">
    <location>
        <begin position="11"/>
        <end position="71"/>
    </location>
</feature>
<dbReference type="InterPro" id="IPR036271">
    <property type="entry name" value="Tet_transcr_reg_TetR-rel_C_sf"/>
</dbReference>
<keyword evidence="1 2" id="KW-0238">DNA-binding</keyword>
<organism evidence="4 5">
    <name type="scientific">Clostridium saccharoperbutylacetonicum N1-4(HMT)</name>
    <dbReference type="NCBI Taxonomy" id="931276"/>
    <lineage>
        <taxon>Bacteria</taxon>
        <taxon>Bacillati</taxon>
        <taxon>Bacillota</taxon>
        <taxon>Clostridia</taxon>
        <taxon>Eubacteriales</taxon>
        <taxon>Clostridiaceae</taxon>
        <taxon>Clostridium</taxon>
    </lineage>
</organism>
<name>M1LYZ1_9CLOT</name>
<keyword evidence="5" id="KW-1185">Reference proteome</keyword>
<dbReference type="SUPFAM" id="SSF48498">
    <property type="entry name" value="Tetracyclin repressor-like, C-terminal domain"/>
    <property type="match status" value="1"/>
</dbReference>
<evidence type="ECO:0000256" key="2">
    <source>
        <dbReference type="PROSITE-ProRule" id="PRU00335"/>
    </source>
</evidence>
<dbReference type="PATRIC" id="fig|931276.5.peg.4805"/>
<dbReference type="Gene3D" id="1.10.357.10">
    <property type="entry name" value="Tetracycline Repressor, domain 2"/>
    <property type="match status" value="1"/>
</dbReference>
<dbReference type="Proteomes" id="UP000011728">
    <property type="component" value="Chromosome"/>
</dbReference>
<dbReference type="PANTHER" id="PTHR43479:SF11">
    <property type="entry name" value="ACREF_ENVCD OPERON REPRESSOR-RELATED"/>
    <property type="match status" value="1"/>
</dbReference>
<sequence>MSDSWHKNIKNKNREDIIAAGRELFLKNNFTNVNVKDICVLACVSRVTFYKHFKSIDELIFQVQIDVLDNMVEFITARDDVNASAIDRLKLVLGAWIDFAKEFGNQMKFMVLFDLYYDRNEKSNEMFENFINEENDKDFLNSIINKGIKEKTFRQDLDPVKTEYYIYQTITGVLQRMCYAKLPCKYGLVSYEEIAFSVVDMIIKYIC</sequence>